<evidence type="ECO:0000313" key="3">
    <source>
        <dbReference type="EMBL" id="MFC3963112.1"/>
    </source>
</evidence>
<dbReference type="InterPro" id="IPR036812">
    <property type="entry name" value="NAD(P)_OxRdtase_dom_sf"/>
</dbReference>
<reference evidence="4" key="1">
    <citation type="journal article" date="2019" name="Int. J. Syst. Evol. Microbiol.">
        <title>The Global Catalogue of Microorganisms (GCM) 10K type strain sequencing project: providing services to taxonomists for standard genome sequencing and annotation.</title>
        <authorList>
            <consortium name="The Broad Institute Genomics Platform"/>
            <consortium name="The Broad Institute Genome Sequencing Center for Infectious Disease"/>
            <person name="Wu L."/>
            <person name="Ma J."/>
        </authorList>
    </citation>
    <scope>NUCLEOTIDE SEQUENCE [LARGE SCALE GENOMIC DNA]</scope>
    <source>
        <strain evidence="4">CGMCC 4.7330</strain>
    </source>
</reference>
<protein>
    <submittedName>
        <fullName evidence="3">Aldo/keto reductase</fullName>
    </submittedName>
</protein>
<dbReference type="PANTHER" id="PTHR43364">
    <property type="entry name" value="NADH-SPECIFIC METHYLGLYOXAL REDUCTASE-RELATED"/>
    <property type="match status" value="1"/>
</dbReference>
<sequence>MSELFLGAMSFGRGPGLVDVDGARRIVDLYAEAGGNVIDTADKYDSGGSERVVGEVLAGRRDRFVLATKYTRSRDPRDPNAAGNHRKNLVASLDASLRRLRTDYLDLYWVHIWDPYTPIEETIRALDDVVRAGKVLHIGISDAPAWVITRANTMAEFRNQTPFACVQVPYNVLTRDIEREVLPMAEMLGLTVATWRTLHRGVLAGRAERAADDRERSVAAALDEAGRQLGVRPAQVAIAWVRARSRAIHPLIGVSSHEHLGELLDAVDVVLPPEVITGLDAASGYAPGFLADFIEAGGRAELGMQLDVYR</sequence>
<dbReference type="InterPro" id="IPR023210">
    <property type="entry name" value="NADP_OxRdtase_dom"/>
</dbReference>
<gene>
    <name evidence="3" type="ORF">ACFO0B_14040</name>
</gene>
<dbReference type="InterPro" id="IPR050523">
    <property type="entry name" value="AKR_Detox_Biosynth"/>
</dbReference>
<keyword evidence="1" id="KW-0560">Oxidoreductase</keyword>
<name>A0ABV8DUR9_9NOCA</name>
<organism evidence="3 4">
    <name type="scientific">Nocardia jiangsuensis</name>
    <dbReference type="NCBI Taxonomy" id="1691563"/>
    <lineage>
        <taxon>Bacteria</taxon>
        <taxon>Bacillati</taxon>
        <taxon>Actinomycetota</taxon>
        <taxon>Actinomycetes</taxon>
        <taxon>Mycobacteriales</taxon>
        <taxon>Nocardiaceae</taxon>
        <taxon>Nocardia</taxon>
    </lineage>
</organism>
<comment type="caution">
    <text evidence="3">The sequence shown here is derived from an EMBL/GenBank/DDBJ whole genome shotgun (WGS) entry which is preliminary data.</text>
</comment>
<dbReference type="EMBL" id="JBHSAX010000013">
    <property type="protein sequence ID" value="MFC3963112.1"/>
    <property type="molecule type" value="Genomic_DNA"/>
</dbReference>
<dbReference type="Proteomes" id="UP001595696">
    <property type="component" value="Unassembled WGS sequence"/>
</dbReference>
<evidence type="ECO:0000313" key="4">
    <source>
        <dbReference type="Proteomes" id="UP001595696"/>
    </source>
</evidence>
<dbReference type="Pfam" id="PF00248">
    <property type="entry name" value="Aldo_ket_red"/>
    <property type="match status" value="1"/>
</dbReference>
<dbReference type="RefSeq" id="WP_378612846.1">
    <property type="nucleotide sequence ID" value="NZ_JBHSAX010000013.1"/>
</dbReference>
<evidence type="ECO:0000256" key="1">
    <source>
        <dbReference type="ARBA" id="ARBA00023002"/>
    </source>
</evidence>
<dbReference type="PANTHER" id="PTHR43364:SF4">
    <property type="entry name" value="NAD(P)-LINKED OXIDOREDUCTASE SUPERFAMILY PROTEIN"/>
    <property type="match status" value="1"/>
</dbReference>
<dbReference type="SUPFAM" id="SSF51430">
    <property type="entry name" value="NAD(P)-linked oxidoreductase"/>
    <property type="match status" value="1"/>
</dbReference>
<dbReference type="PRINTS" id="PR00069">
    <property type="entry name" value="ALDKETRDTASE"/>
</dbReference>
<feature type="domain" description="NADP-dependent oxidoreductase" evidence="2">
    <location>
        <begin position="4"/>
        <end position="282"/>
    </location>
</feature>
<evidence type="ECO:0000259" key="2">
    <source>
        <dbReference type="Pfam" id="PF00248"/>
    </source>
</evidence>
<dbReference type="Gene3D" id="3.20.20.100">
    <property type="entry name" value="NADP-dependent oxidoreductase domain"/>
    <property type="match status" value="1"/>
</dbReference>
<accession>A0ABV8DUR9</accession>
<keyword evidence="4" id="KW-1185">Reference proteome</keyword>
<proteinExistence type="predicted"/>
<dbReference type="InterPro" id="IPR020471">
    <property type="entry name" value="AKR"/>
</dbReference>